<keyword evidence="4 5" id="KW-0472">Membrane</keyword>
<dbReference type="InterPro" id="IPR047843">
    <property type="entry name" value="WLS-like_TM"/>
</dbReference>
<accession>A0AAN8CMM6</accession>
<feature type="transmembrane region" description="Helical" evidence="5">
    <location>
        <begin position="145"/>
        <end position="163"/>
    </location>
</feature>
<evidence type="ECO:0000313" key="7">
    <source>
        <dbReference type="EMBL" id="KAK5906641.1"/>
    </source>
</evidence>
<feature type="transmembrane region" description="Helical" evidence="5">
    <location>
        <begin position="175"/>
        <end position="193"/>
    </location>
</feature>
<comment type="caution">
    <text evidence="7">The sequence shown here is derived from an EMBL/GenBank/DDBJ whole genome shotgun (WGS) entry which is preliminary data.</text>
</comment>
<comment type="subcellular location">
    <subcellularLocation>
        <location evidence="1">Membrane</location>
        <topology evidence="1">Multi-pass membrane protein</topology>
    </subcellularLocation>
</comment>
<dbReference type="GO" id="GO:0017147">
    <property type="term" value="F:Wnt-protein binding"/>
    <property type="evidence" value="ECO:0007669"/>
    <property type="project" value="InterPro"/>
</dbReference>
<dbReference type="GO" id="GO:0016055">
    <property type="term" value="P:Wnt signaling pathway"/>
    <property type="evidence" value="ECO:0007669"/>
    <property type="project" value="InterPro"/>
</dbReference>
<organism evidence="7 8">
    <name type="scientific">Champsocephalus esox</name>
    <name type="common">pike icefish</name>
    <dbReference type="NCBI Taxonomy" id="159716"/>
    <lineage>
        <taxon>Eukaryota</taxon>
        <taxon>Metazoa</taxon>
        <taxon>Chordata</taxon>
        <taxon>Craniata</taxon>
        <taxon>Vertebrata</taxon>
        <taxon>Euteleostomi</taxon>
        <taxon>Actinopterygii</taxon>
        <taxon>Neopterygii</taxon>
        <taxon>Teleostei</taxon>
        <taxon>Neoteleostei</taxon>
        <taxon>Acanthomorphata</taxon>
        <taxon>Eupercaria</taxon>
        <taxon>Perciformes</taxon>
        <taxon>Notothenioidei</taxon>
        <taxon>Channichthyidae</taxon>
        <taxon>Champsocephalus</taxon>
    </lineage>
</organism>
<protein>
    <recommendedName>
        <fullName evidence="6">Wntless-like transmembrane domain-containing protein</fullName>
    </recommendedName>
</protein>
<evidence type="ECO:0000256" key="2">
    <source>
        <dbReference type="ARBA" id="ARBA00022692"/>
    </source>
</evidence>
<keyword evidence="2 5" id="KW-0812">Transmembrane</keyword>
<dbReference type="PANTHER" id="PTHR13449:SF2">
    <property type="entry name" value="PROTEIN WNTLESS HOMOLOG"/>
    <property type="match status" value="1"/>
</dbReference>
<feature type="domain" description="Wntless-like transmembrane" evidence="6">
    <location>
        <begin position="66"/>
        <end position="196"/>
    </location>
</feature>
<evidence type="ECO:0000256" key="5">
    <source>
        <dbReference type="SAM" id="Phobius"/>
    </source>
</evidence>
<evidence type="ECO:0000256" key="4">
    <source>
        <dbReference type="ARBA" id="ARBA00023136"/>
    </source>
</evidence>
<dbReference type="EMBL" id="JAULUE010002049">
    <property type="protein sequence ID" value="KAK5906641.1"/>
    <property type="molecule type" value="Genomic_DNA"/>
</dbReference>
<evidence type="ECO:0000313" key="8">
    <source>
        <dbReference type="Proteomes" id="UP001335648"/>
    </source>
</evidence>
<dbReference type="AlphaFoldDB" id="A0AAN8CMM6"/>
<evidence type="ECO:0000256" key="3">
    <source>
        <dbReference type="ARBA" id="ARBA00022989"/>
    </source>
</evidence>
<gene>
    <name evidence="7" type="ORF">CesoFtcFv8_004567</name>
</gene>
<feature type="transmembrane region" description="Helical" evidence="5">
    <location>
        <begin position="72"/>
        <end position="92"/>
    </location>
</feature>
<evidence type="ECO:0000259" key="6">
    <source>
        <dbReference type="Pfam" id="PF06664"/>
    </source>
</evidence>
<dbReference type="Proteomes" id="UP001335648">
    <property type="component" value="Unassembled WGS sequence"/>
</dbReference>
<feature type="transmembrane region" description="Helical" evidence="5">
    <location>
        <begin position="104"/>
        <end position="125"/>
    </location>
</feature>
<sequence>MPSYLLVNEVVCLEEDVIITIDAGLAHRDDLKSEWTTARHSVEQRPLSNVGIGEIKDINLVGIHHNGSFTKVWISMKTVFTPWILVASVWYWHRIGLLARPPVLLEKVILALGVSMTILNVPVEWLSLGCDWTWMLLLEDAQQGVFYTTLFCFWIIFCGEHLVDQNQRNRLSACWWQVGLVMFGSSILLAFDLSER</sequence>
<dbReference type="GO" id="GO:0006886">
    <property type="term" value="P:intracellular protein transport"/>
    <property type="evidence" value="ECO:0007669"/>
    <property type="project" value="TreeGrafter"/>
</dbReference>
<dbReference type="InterPro" id="IPR009551">
    <property type="entry name" value="Wntless"/>
</dbReference>
<keyword evidence="3 5" id="KW-1133">Transmembrane helix</keyword>
<keyword evidence="8" id="KW-1185">Reference proteome</keyword>
<dbReference type="GO" id="GO:0012505">
    <property type="term" value="C:endomembrane system"/>
    <property type="evidence" value="ECO:0007669"/>
    <property type="project" value="TreeGrafter"/>
</dbReference>
<evidence type="ECO:0000256" key="1">
    <source>
        <dbReference type="ARBA" id="ARBA00004141"/>
    </source>
</evidence>
<dbReference type="GO" id="GO:0061355">
    <property type="term" value="P:Wnt protein secretion"/>
    <property type="evidence" value="ECO:0007669"/>
    <property type="project" value="TreeGrafter"/>
</dbReference>
<proteinExistence type="predicted"/>
<dbReference type="Pfam" id="PF06664">
    <property type="entry name" value="WLS-like_TM"/>
    <property type="match status" value="1"/>
</dbReference>
<dbReference type="GO" id="GO:0031090">
    <property type="term" value="C:organelle membrane"/>
    <property type="evidence" value="ECO:0007669"/>
    <property type="project" value="TreeGrafter"/>
</dbReference>
<dbReference type="PANTHER" id="PTHR13449">
    <property type="entry name" value="INTEGRAL MEMBRANE PROTEIN GPR177"/>
    <property type="match status" value="1"/>
</dbReference>
<name>A0AAN8CMM6_9TELE</name>
<reference evidence="7 8" key="1">
    <citation type="journal article" date="2023" name="Mol. Biol. Evol.">
        <title>Genomics of Secondarily Temperate Adaptation in the Only Non-Antarctic Icefish.</title>
        <authorList>
            <person name="Rivera-Colon A.G."/>
            <person name="Rayamajhi N."/>
            <person name="Minhas B.F."/>
            <person name="Madrigal G."/>
            <person name="Bilyk K.T."/>
            <person name="Yoon V."/>
            <person name="Hune M."/>
            <person name="Gregory S."/>
            <person name="Cheng C.H.C."/>
            <person name="Catchen J.M."/>
        </authorList>
    </citation>
    <scope>NUCLEOTIDE SEQUENCE [LARGE SCALE GENOMIC DNA]</scope>
    <source>
        <strain evidence="7">JC2023a</strain>
    </source>
</reference>